<evidence type="ECO:0000256" key="7">
    <source>
        <dbReference type="SAM" id="SignalP"/>
    </source>
</evidence>
<keyword evidence="5" id="KW-0472">Membrane</keyword>
<dbReference type="InterPro" id="IPR039910">
    <property type="entry name" value="D15-like"/>
</dbReference>
<protein>
    <submittedName>
        <fullName evidence="9">Autotransporter assembly complex family protein</fullName>
    </submittedName>
</protein>
<keyword evidence="10" id="KW-1185">Reference proteome</keyword>
<comment type="subcellular location">
    <subcellularLocation>
        <location evidence="1">Membrane</location>
    </subcellularLocation>
</comment>
<proteinExistence type="predicted"/>
<feature type="domain" description="Bacterial surface antigen (D15)" evidence="8">
    <location>
        <begin position="424"/>
        <end position="630"/>
    </location>
</feature>
<evidence type="ECO:0000256" key="2">
    <source>
        <dbReference type="ARBA" id="ARBA00022452"/>
    </source>
</evidence>
<keyword evidence="4 7" id="KW-0732">Signal</keyword>
<evidence type="ECO:0000256" key="6">
    <source>
        <dbReference type="ARBA" id="ARBA00023237"/>
    </source>
</evidence>
<feature type="signal peptide" evidence="7">
    <location>
        <begin position="1"/>
        <end position="28"/>
    </location>
</feature>
<dbReference type="PANTHER" id="PTHR12815:SF47">
    <property type="entry name" value="TRANSLOCATION AND ASSEMBLY MODULE SUBUNIT TAMA"/>
    <property type="match status" value="1"/>
</dbReference>
<gene>
    <name evidence="9" type="ORF">GCM10023090_16500</name>
</gene>
<evidence type="ECO:0000313" key="10">
    <source>
        <dbReference type="Proteomes" id="UP001501788"/>
    </source>
</evidence>
<sequence>MPTPPATPARWPALLFLSAALGLQGCSALRPAPADATHEDPATLAAQSGTAAVFDVRIEAPDAVREYLARHLELLRFRHLADLQPQELERLLGAAEANVRDLLGTLGHFAPDITIALDEPATGAEGALRQVRIAVQPGPVTQVIASEVHVAGDQAITAADDDARRQWARVQRNWPLEPGMPFTQQGWDGAKSAGLRQLQARRHPTARIADSRADIDADRHEARLAVTYDPGPAFRFGPLQVRGSQRYDPEGARRIARLPTGSVYDEAQLLDAQLRLASSGYYDAVFLTLDTEAADPQAAPVVAQVRESPLQKVVLGVGASTDSGPRLSLDHTHIRLPGIGWRALSKISLDRETQLLSSEWTALPDEQGWRWFTGAQRQRETTGDYDVASSRLRAGRTQNSDHIDRTLFVQWDNARSEGAGAPPSGAAVSANWGWTGRYFNNATAPTRGQGLALELGLGTTLRPERDPFVRTLARWQRFVPLDRVRADSGRSRSSRLALRAELGAVLARDEARIPVTQLFVTGGDTTVRGYGYRSIGARTEAGRVTGGRYLAVGSVEWQRPIVWNGELTALESTLFLDAGAVADRPADLDPRVGVGTGVRWRSPVGPLQADLAWGAQDRKLRLHLRLGFSF</sequence>
<comment type="caution">
    <text evidence="9">The sequence shown here is derived from an EMBL/GenBank/DDBJ whole genome shotgun (WGS) entry which is preliminary data.</text>
</comment>
<dbReference type="EMBL" id="BAABEX010000011">
    <property type="protein sequence ID" value="GAA4423833.1"/>
    <property type="molecule type" value="Genomic_DNA"/>
</dbReference>
<name>A0ABP8L8R5_9BURK</name>
<evidence type="ECO:0000256" key="3">
    <source>
        <dbReference type="ARBA" id="ARBA00022692"/>
    </source>
</evidence>
<dbReference type="Pfam" id="PF01103">
    <property type="entry name" value="Omp85"/>
    <property type="match status" value="1"/>
</dbReference>
<evidence type="ECO:0000259" key="8">
    <source>
        <dbReference type="Pfam" id="PF01103"/>
    </source>
</evidence>
<keyword evidence="3" id="KW-0812">Transmembrane</keyword>
<organism evidence="9 10">
    <name type="scientific">Acidovorax lacteus</name>
    <dbReference type="NCBI Taxonomy" id="1924988"/>
    <lineage>
        <taxon>Bacteria</taxon>
        <taxon>Pseudomonadati</taxon>
        <taxon>Pseudomonadota</taxon>
        <taxon>Betaproteobacteria</taxon>
        <taxon>Burkholderiales</taxon>
        <taxon>Comamonadaceae</taxon>
        <taxon>Acidovorax</taxon>
    </lineage>
</organism>
<dbReference type="Gene3D" id="2.40.160.50">
    <property type="entry name" value="membrane protein fhac: a member of the omp85/tpsb transporter family"/>
    <property type="match status" value="1"/>
</dbReference>
<feature type="chain" id="PRO_5047164362" evidence="7">
    <location>
        <begin position="29"/>
        <end position="630"/>
    </location>
</feature>
<evidence type="ECO:0000256" key="4">
    <source>
        <dbReference type="ARBA" id="ARBA00022729"/>
    </source>
</evidence>
<dbReference type="PANTHER" id="PTHR12815">
    <property type="entry name" value="SORTING AND ASSEMBLY MACHINERY SAMM50 PROTEIN FAMILY MEMBER"/>
    <property type="match status" value="1"/>
</dbReference>
<reference evidence="10" key="1">
    <citation type="journal article" date="2019" name="Int. J. Syst. Evol. Microbiol.">
        <title>The Global Catalogue of Microorganisms (GCM) 10K type strain sequencing project: providing services to taxonomists for standard genome sequencing and annotation.</title>
        <authorList>
            <consortium name="The Broad Institute Genomics Platform"/>
            <consortium name="The Broad Institute Genome Sequencing Center for Infectious Disease"/>
            <person name="Wu L."/>
            <person name="Ma J."/>
        </authorList>
    </citation>
    <scope>NUCLEOTIDE SEQUENCE [LARGE SCALE GENOMIC DNA]</scope>
    <source>
        <strain evidence="10">JCM 31890</strain>
    </source>
</reference>
<dbReference type="Proteomes" id="UP001501788">
    <property type="component" value="Unassembled WGS sequence"/>
</dbReference>
<keyword evidence="2" id="KW-1134">Transmembrane beta strand</keyword>
<accession>A0ABP8L8R5</accession>
<evidence type="ECO:0000256" key="1">
    <source>
        <dbReference type="ARBA" id="ARBA00004370"/>
    </source>
</evidence>
<keyword evidence="6" id="KW-0998">Cell outer membrane</keyword>
<evidence type="ECO:0000256" key="5">
    <source>
        <dbReference type="ARBA" id="ARBA00023136"/>
    </source>
</evidence>
<dbReference type="InterPro" id="IPR000184">
    <property type="entry name" value="Bac_surfAg_D15"/>
</dbReference>
<dbReference type="RefSeq" id="WP_345063202.1">
    <property type="nucleotide sequence ID" value="NZ_BAABEX010000011.1"/>
</dbReference>
<dbReference type="Gene3D" id="3.10.20.310">
    <property type="entry name" value="membrane protein fhac"/>
    <property type="match status" value="2"/>
</dbReference>
<evidence type="ECO:0000313" key="9">
    <source>
        <dbReference type="EMBL" id="GAA4423833.1"/>
    </source>
</evidence>